<feature type="domain" description="C2H2-type" evidence="13">
    <location>
        <begin position="146"/>
        <end position="174"/>
    </location>
</feature>
<dbReference type="SMART" id="SM00355">
    <property type="entry name" value="ZnF_C2H2"/>
    <property type="match status" value="8"/>
</dbReference>
<dbReference type="EMBL" id="CAHIKZ030000927">
    <property type="protein sequence ID" value="CAE1245432.1"/>
    <property type="molecule type" value="Genomic_DNA"/>
</dbReference>
<dbReference type="GO" id="GO:0003700">
    <property type="term" value="F:DNA-binding transcription factor activity"/>
    <property type="evidence" value="ECO:0007669"/>
    <property type="project" value="TreeGrafter"/>
</dbReference>
<accession>A0A812BZZ1</accession>
<evidence type="ECO:0000256" key="5">
    <source>
        <dbReference type="ARBA" id="ARBA00022771"/>
    </source>
</evidence>
<gene>
    <name evidence="14" type="ORF">SPHA_24714</name>
</gene>
<keyword evidence="4" id="KW-0677">Repeat</keyword>
<reference evidence="14" key="1">
    <citation type="submission" date="2021-01" db="EMBL/GenBank/DDBJ databases">
        <authorList>
            <person name="Li R."/>
            <person name="Bekaert M."/>
        </authorList>
    </citation>
    <scope>NUCLEOTIDE SEQUENCE</scope>
    <source>
        <strain evidence="14">Farmed</strain>
    </source>
</reference>
<dbReference type="FunFam" id="3.30.160.60:FF:000688">
    <property type="entry name" value="zinc finger protein 197 isoform X1"/>
    <property type="match status" value="1"/>
</dbReference>
<feature type="compositionally biased region" description="Low complexity" evidence="12">
    <location>
        <begin position="121"/>
        <end position="134"/>
    </location>
</feature>
<feature type="domain" description="C2H2-type" evidence="13">
    <location>
        <begin position="334"/>
        <end position="362"/>
    </location>
</feature>
<dbReference type="FunFam" id="3.30.160.60:FF:000367">
    <property type="entry name" value="Zinc finger protein 572"/>
    <property type="match status" value="1"/>
</dbReference>
<name>A0A812BZZ1_ACAPH</name>
<dbReference type="InterPro" id="IPR013087">
    <property type="entry name" value="Znf_C2H2_type"/>
</dbReference>
<dbReference type="Pfam" id="PF00096">
    <property type="entry name" value="zf-C2H2"/>
    <property type="match status" value="5"/>
</dbReference>
<evidence type="ECO:0000256" key="9">
    <source>
        <dbReference type="ARBA" id="ARBA00023163"/>
    </source>
</evidence>
<feature type="domain" description="C2H2-type" evidence="13">
    <location>
        <begin position="175"/>
        <end position="202"/>
    </location>
</feature>
<dbReference type="GO" id="GO:0006357">
    <property type="term" value="P:regulation of transcription by RNA polymerase II"/>
    <property type="evidence" value="ECO:0007669"/>
    <property type="project" value="TreeGrafter"/>
</dbReference>
<dbReference type="GO" id="GO:0000978">
    <property type="term" value="F:RNA polymerase II cis-regulatory region sequence-specific DNA binding"/>
    <property type="evidence" value="ECO:0007669"/>
    <property type="project" value="TreeGrafter"/>
</dbReference>
<dbReference type="GO" id="GO:0008270">
    <property type="term" value="F:zinc ion binding"/>
    <property type="evidence" value="ECO:0007669"/>
    <property type="project" value="UniProtKB-KW"/>
</dbReference>
<dbReference type="SUPFAM" id="SSF57667">
    <property type="entry name" value="beta-beta-alpha zinc fingers"/>
    <property type="match status" value="5"/>
</dbReference>
<evidence type="ECO:0000256" key="3">
    <source>
        <dbReference type="ARBA" id="ARBA00022723"/>
    </source>
</evidence>
<feature type="domain" description="C2H2-type" evidence="13">
    <location>
        <begin position="249"/>
        <end position="277"/>
    </location>
</feature>
<comment type="caution">
    <text evidence="14">The sequence shown here is derived from an EMBL/GenBank/DDBJ whole genome shotgun (WGS) entry which is preliminary data.</text>
</comment>
<dbReference type="GO" id="GO:0005634">
    <property type="term" value="C:nucleus"/>
    <property type="evidence" value="ECO:0007669"/>
    <property type="project" value="UniProtKB-SubCell"/>
</dbReference>
<proteinExistence type="inferred from homology"/>
<evidence type="ECO:0000256" key="8">
    <source>
        <dbReference type="ARBA" id="ARBA00023125"/>
    </source>
</evidence>
<evidence type="ECO:0000256" key="1">
    <source>
        <dbReference type="ARBA" id="ARBA00004123"/>
    </source>
</evidence>
<organism evidence="14 15">
    <name type="scientific">Acanthosepion pharaonis</name>
    <name type="common">Pharaoh cuttlefish</name>
    <name type="synonym">Sepia pharaonis</name>
    <dbReference type="NCBI Taxonomy" id="158019"/>
    <lineage>
        <taxon>Eukaryota</taxon>
        <taxon>Metazoa</taxon>
        <taxon>Spiralia</taxon>
        <taxon>Lophotrochozoa</taxon>
        <taxon>Mollusca</taxon>
        <taxon>Cephalopoda</taxon>
        <taxon>Coleoidea</taxon>
        <taxon>Decapodiformes</taxon>
        <taxon>Sepiida</taxon>
        <taxon>Sepiina</taxon>
        <taxon>Sepiidae</taxon>
        <taxon>Acanthosepion</taxon>
    </lineage>
</organism>
<comment type="subcellular location">
    <subcellularLocation>
        <location evidence="1">Nucleus</location>
    </subcellularLocation>
</comment>
<feature type="region of interest" description="Disordered" evidence="12">
    <location>
        <begin position="115"/>
        <end position="138"/>
    </location>
</feature>
<dbReference type="Pfam" id="PF05605">
    <property type="entry name" value="zf-Di19"/>
    <property type="match status" value="1"/>
</dbReference>
<evidence type="ECO:0000256" key="12">
    <source>
        <dbReference type="SAM" id="MobiDB-lite"/>
    </source>
</evidence>
<keyword evidence="9" id="KW-0804">Transcription</keyword>
<keyword evidence="7" id="KW-0805">Transcription regulation</keyword>
<dbReference type="Proteomes" id="UP000597762">
    <property type="component" value="Unassembled WGS sequence"/>
</dbReference>
<keyword evidence="10" id="KW-0539">Nucleus</keyword>
<dbReference type="InterPro" id="IPR008598">
    <property type="entry name" value="Di19_Zn-bd"/>
</dbReference>
<feature type="domain" description="C2H2-type" evidence="13">
    <location>
        <begin position="306"/>
        <end position="333"/>
    </location>
</feature>
<feature type="domain" description="C2H2-type" evidence="13">
    <location>
        <begin position="203"/>
        <end position="231"/>
    </location>
</feature>
<evidence type="ECO:0000256" key="6">
    <source>
        <dbReference type="ARBA" id="ARBA00022833"/>
    </source>
</evidence>
<dbReference type="FunFam" id="3.30.160.60:FF:000008">
    <property type="entry name" value="RB-associated KRAB zinc finger protein-like"/>
    <property type="match status" value="1"/>
</dbReference>
<dbReference type="InterPro" id="IPR036236">
    <property type="entry name" value="Znf_C2H2_sf"/>
</dbReference>
<feature type="domain" description="C2H2-type" evidence="13">
    <location>
        <begin position="363"/>
        <end position="390"/>
    </location>
</feature>
<evidence type="ECO:0000313" key="14">
    <source>
        <dbReference type="EMBL" id="CAE1245432.1"/>
    </source>
</evidence>
<keyword evidence="6" id="KW-0862">Zinc</keyword>
<sequence>MLPEIQANRYSPTLPSLTTRSSPATVLFISSKAFIKSGSPRFGLKLNSLLHISINITCVVLGEKVYRSCFSEQVSCQTVQNQLVVIAGIPFGSSMMQTDDPYMFMRGNESFSPNVFPDPKSTTAPASTSTTTPSNPGIVPLDKKPFKCSHCSKAFLYSSSLTAHEMMMHRSDLPYECRDCGRRFSLNTHLERHQMIHTGERSYQCEECGKTFLHQRYVNAHVRRIHNISRPYKCEYCTKAFAHNCERSYQCEECGKTFLHQRYVNAHVRRIHNISRPYKCEYCTKAFARNCHLTEHISLHSNEKSYSCELCGRIYTQRGHLNQHLKVNCDDKPYKCPYCEKSFTQSNYLIMHTRMHSTGPQPYQCQICQKYFTKYEDLVSHAKNHEGPAVNQPTLVPTDKQAKCEICGHLFDLDDHYRDLLVFADEKRFRCPQCERLFPHHVALDRQPLVPSAMTPPSPNFFLPSNKILLPT</sequence>
<evidence type="ECO:0000256" key="7">
    <source>
        <dbReference type="ARBA" id="ARBA00023015"/>
    </source>
</evidence>
<keyword evidence="15" id="KW-1185">Reference proteome</keyword>
<keyword evidence="8" id="KW-0238">DNA-binding</keyword>
<protein>
    <submittedName>
        <fullName evidence="14">KRAB</fullName>
    </submittedName>
</protein>
<dbReference type="FunFam" id="3.30.160.60:FF:001009">
    <property type="entry name" value="Zinc finger protein 26"/>
    <property type="match status" value="1"/>
</dbReference>
<dbReference type="FunFam" id="3.30.160.60:FF:000145">
    <property type="entry name" value="Zinc finger protein 574"/>
    <property type="match status" value="1"/>
</dbReference>
<dbReference type="Gene3D" id="3.30.160.60">
    <property type="entry name" value="Classic Zinc Finger"/>
    <property type="match status" value="8"/>
</dbReference>
<evidence type="ECO:0000313" key="15">
    <source>
        <dbReference type="Proteomes" id="UP000597762"/>
    </source>
</evidence>
<keyword evidence="3" id="KW-0479">Metal-binding</keyword>
<dbReference type="FunFam" id="3.30.160.60:FF:000446">
    <property type="entry name" value="Zinc finger protein"/>
    <property type="match status" value="1"/>
</dbReference>
<dbReference type="AlphaFoldDB" id="A0A812BZZ1"/>
<keyword evidence="5 11" id="KW-0863">Zinc-finger</keyword>
<comment type="similarity">
    <text evidence="2">Belongs to the krueppel C2H2-type zinc-finger protein family.</text>
</comment>
<dbReference type="PANTHER" id="PTHR24390:SF159">
    <property type="entry name" value="GROWTH FACTOR INDEPENDENT 1 TRANSCRIPTIONAL REPRESSOR"/>
    <property type="match status" value="1"/>
</dbReference>
<feature type="domain" description="C2H2-type" evidence="13">
    <location>
        <begin position="278"/>
        <end position="305"/>
    </location>
</feature>
<evidence type="ECO:0000256" key="11">
    <source>
        <dbReference type="PROSITE-ProRule" id="PRU00042"/>
    </source>
</evidence>
<evidence type="ECO:0000259" key="13">
    <source>
        <dbReference type="PROSITE" id="PS50157"/>
    </source>
</evidence>
<dbReference type="PROSITE" id="PS00028">
    <property type="entry name" value="ZINC_FINGER_C2H2_1"/>
    <property type="match status" value="7"/>
</dbReference>
<evidence type="ECO:0000256" key="2">
    <source>
        <dbReference type="ARBA" id="ARBA00006991"/>
    </source>
</evidence>
<dbReference type="OrthoDB" id="427030at2759"/>
<dbReference type="PANTHER" id="PTHR24390">
    <property type="entry name" value="ZINC FINGER PROTEIN"/>
    <property type="match status" value="1"/>
</dbReference>
<evidence type="ECO:0000256" key="4">
    <source>
        <dbReference type="ARBA" id="ARBA00022737"/>
    </source>
</evidence>
<evidence type="ECO:0000256" key="10">
    <source>
        <dbReference type="ARBA" id="ARBA00023242"/>
    </source>
</evidence>
<dbReference type="PROSITE" id="PS50157">
    <property type="entry name" value="ZINC_FINGER_C2H2_2"/>
    <property type="match status" value="8"/>
</dbReference>